<organism evidence="3 4">
    <name type="scientific">Frankliniella occidentalis</name>
    <name type="common">Western flower thrips</name>
    <name type="synonym">Euthrips occidentalis</name>
    <dbReference type="NCBI Taxonomy" id="133901"/>
    <lineage>
        <taxon>Eukaryota</taxon>
        <taxon>Metazoa</taxon>
        <taxon>Ecdysozoa</taxon>
        <taxon>Arthropoda</taxon>
        <taxon>Hexapoda</taxon>
        <taxon>Insecta</taxon>
        <taxon>Pterygota</taxon>
        <taxon>Neoptera</taxon>
        <taxon>Paraneoptera</taxon>
        <taxon>Thysanoptera</taxon>
        <taxon>Terebrantia</taxon>
        <taxon>Thripoidea</taxon>
        <taxon>Thripidae</taxon>
        <taxon>Frankliniella</taxon>
    </lineage>
</organism>
<evidence type="ECO:0000256" key="2">
    <source>
        <dbReference type="SAM" id="SignalP"/>
    </source>
</evidence>
<gene>
    <name evidence="4" type="primary">LOC127751344</name>
</gene>
<dbReference type="OrthoDB" id="10586203at2759"/>
<evidence type="ECO:0000313" key="3">
    <source>
        <dbReference type="Proteomes" id="UP000504606"/>
    </source>
</evidence>
<feature type="region of interest" description="Disordered" evidence="1">
    <location>
        <begin position="154"/>
        <end position="192"/>
    </location>
</feature>
<accession>A0A9C6XU81</accession>
<dbReference type="Proteomes" id="UP000504606">
    <property type="component" value="Unplaced"/>
</dbReference>
<dbReference type="KEGG" id="foc:127751344"/>
<feature type="chain" id="PRO_5038451613" evidence="2">
    <location>
        <begin position="35"/>
        <end position="192"/>
    </location>
</feature>
<keyword evidence="3" id="KW-1185">Reference proteome</keyword>
<evidence type="ECO:0000256" key="1">
    <source>
        <dbReference type="SAM" id="MobiDB-lite"/>
    </source>
</evidence>
<feature type="signal peptide" evidence="2">
    <location>
        <begin position="1"/>
        <end position="34"/>
    </location>
</feature>
<proteinExistence type="predicted"/>
<name>A0A9C6XU81_FRAOC</name>
<dbReference type="GeneID" id="127751344"/>
<evidence type="ECO:0000313" key="4">
    <source>
        <dbReference type="RefSeq" id="XP_052130736.1"/>
    </source>
</evidence>
<protein>
    <submittedName>
        <fullName evidence="4">Uncharacterized protein LOC127751344 isoform X1</fullName>
    </submittedName>
</protein>
<keyword evidence="2" id="KW-0732">Signal</keyword>
<dbReference type="RefSeq" id="XP_052130736.1">
    <property type="nucleotide sequence ID" value="XM_052274776.1"/>
</dbReference>
<sequence length="192" mass="20246">MQPSGHEYGLTAWSTMRAVAVAVVVALALCSAQARVVSGTDVDPVENDVVQQPSSGHADVLARATPSSWMSIARCAVAPSPLDCVEARSQVAVDAMLAHMSEARAAKDETALEPEVVDKVSELSELLVDATAKVMGRRLGLSQDDDEADNQLVEEGKDARTPVGGESPGNPIDANQDMWFEPLPTVHSQCPA</sequence>
<dbReference type="AlphaFoldDB" id="A0A9C6XU81"/>
<reference evidence="4" key="1">
    <citation type="submission" date="2025-08" db="UniProtKB">
        <authorList>
            <consortium name="RefSeq"/>
        </authorList>
    </citation>
    <scope>IDENTIFICATION</scope>
    <source>
        <tissue evidence="4">Whole organism</tissue>
    </source>
</reference>